<dbReference type="EMBL" id="CAJNJA010045916">
    <property type="protein sequence ID" value="CAE7813117.1"/>
    <property type="molecule type" value="Genomic_DNA"/>
</dbReference>
<dbReference type="PROSITE" id="PS50303">
    <property type="entry name" value="PUM_HD"/>
    <property type="match status" value="1"/>
</dbReference>
<dbReference type="Proteomes" id="UP000601435">
    <property type="component" value="Unassembled WGS sequence"/>
</dbReference>
<evidence type="ECO:0000259" key="3">
    <source>
        <dbReference type="PROSITE" id="PS50303"/>
    </source>
</evidence>
<dbReference type="Pfam" id="PF00806">
    <property type="entry name" value="PUF"/>
    <property type="match status" value="3"/>
</dbReference>
<feature type="non-terminal residue" evidence="4">
    <location>
        <position position="1"/>
    </location>
</feature>
<dbReference type="InterPro" id="IPR033133">
    <property type="entry name" value="PUM-HD"/>
</dbReference>
<name>A0A812Z5I8_9DINO</name>
<proteinExistence type="predicted"/>
<feature type="repeat" description="Pumilio" evidence="2">
    <location>
        <begin position="155"/>
        <end position="190"/>
    </location>
</feature>
<dbReference type="PROSITE" id="PS50302">
    <property type="entry name" value="PUM"/>
    <property type="match status" value="2"/>
</dbReference>
<dbReference type="PANTHER" id="PTHR12537:SF12">
    <property type="entry name" value="MATERNAL PROTEIN PUMILIO"/>
    <property type="match status" value="1"/>
</dbReference>
<organism evidence="4 5">
    <name type="scientific">Symbiodinium necroappetens</name>
    <dbReference type="NCBI Taxonomy" id="1628268"/>
    <lineage>
        <taxon>Eukaryota</taxon>
        <taxon>Sar</taxon>
        <taxon>Alveolata</taxon>
        <taxon>Dinophyceae</taxon>
        <taxon>Suessiales</taxon>
        <taxon>Symbiodiniaceae</taxon>
        <taxon>Symbiodinium</taxon>
    </lineage>
</organism>
<evidence type="ECO:0000313" key="4">
    <source>
        <dbReference type="EMBL" id="CAE7813117.1"/>
    </source>
</evidence>
<dbReference type="PANTHER" id="PTHR12537">
    <property type="entry name" value="RNA BINDING PROTEIN PUMILIO-RELATED"/>
    <property type="match status" value="1"/>
</dbReference>
<comment type="caution">
    <text evidence="4">The sequence shown here is derived from an EMBL/GenBank/DDBJ whole genome shotgun (WGS) entry which is preliminary data.</text>
</comment>
<dbReference type="OrthoDB" id="2017782at2759"/>
<dbReference type="GO" id="GO:0003729">
    <property type="term" value="F:mRNA binding"/>
    <property type="evidence" value="ECO:0007669"/>
    <property type="project" value="TreeGrafter"/>
</dbReference>
<dbReference type="Gene3D" id="1.25.10.10">
    <property type="entry name" value="Leucine-rich Repeat Variant"/>
    <property type="match status" value="1"/>
</dbReference>
<sequence>AADPCGRKEALSFLAPALPSLAHAQQGVIRAAIEVATSSDRPILLSAFRGSVLDLCQSKSGHEMLVQLIDSVPVFSLGFMVCEMIQNCKLLSMHRYASNVMESMLLHFHPSQLVEISSKVVEAAPSLARDPHGSRVLQTLVEYGNPTCRELLFRKLLPEIAMLTMHRTGSQVLRKALEISDANLEQLIAEAVLEGVRNKSVQVANIACSRCGSSILQQISTCRSPVVDEIHSRLAEALPQLEKSRYGRRLVRA</sequence>
<gene>
    <name evidence="4" type="primary">APUM5</name>
    <name evidence="4" type="ORF">SNEC2469_LOCUS24103</name>
</gene>
<protein>
    <submittedName>
        <fullName evidence="4">APUM5 protein</fullName>
    </submittedName>
</protein>
<dbReference type="InterPro" id="IPR001313">
    <property type="entry name" value="Pumilio_RNA-bd_rpt"/>
</dbReference>
<keyword evidence="5" id="KW-1185">Reference proteome</keyword>
<feature type="repeat" description="Pumilio" evidence="2">
    <location>
        <begin position="119"/>
        <end position="154"/>
    </location>
</feature>
<evidence type="ECO:0000256" key="2">
    <source>
        <dbReference type="PROSITE-ProRule" id="PRU00317"/>
    </source>
</evidence>
<dbReference type="GO" id="GO:0010608">
    <property type="term" value="P:post-transcriptional regulation of gene expression"/>
    <property type="evidence" value="ECO:0007669"/>
    <property type="project" value="TreeGrafter"/>
</dbReference>
<evidence type="ECO:0000256" key="1">
    <source>
        <dbReference type="ARBA" id="ARBA00022737"/>
    </source>
</evidence>
<dbReference type="GO" id="GO:0005737">
    <property type="term" value="C:cytoplasm"/>
    <property type="evidence" value="ECO:0007669"/>
    <property type="project" value="TreeGrafter"/>
</dbReference>
<reference evidence="4" key="1">
    <citation type="submission" date="2021-02" db="EMBL/GenBank/DDBJ databases">
        <authorList>
            <person name="Dougan E. K."/>
            <person name="Rhodes N."/>
            <person name="Thang M."/>
            <person name="Chan C."/>
        </authorList>
    </citation>
    <scope>NUCLEOTIDE SEQUENCE</scope>
</reference>
<dbReference type="InterPro" id="IPR011989">
    <property type="entry name" value="ARM-like"/>
</dbReference>
<evidence type="ECO:0000313" key="5">
    <source>
        <dbReference type="Proteomes" id="UP000601435"/>
    </source>
</evidence>
<keyword evidence="1" id="KW-0677">Repeat</keyword>
<dbReference type="AlphaFoldDB" id="A0A812Z5I8"/>
<dbReference type="SMART" id="SM00025">
    <property type="entry name" value="Pumilio"/>
    <property type="match status" value="4"/>
</dbReference>
<feature type="domain" description="PUM-HD" evidence="3">
    <location>
        <begin position="1"/>
        <end position="253"/>
    </location>
</feature>
<accession>A0A812Z5I8</accession>
<dbReference type="SUPFAM" id="SSF48371">
    <property type="entry name" value="ARM repeat"/>
    <property type="match status" value="1"/>
</dbReference>
<dbReference type="InterPro" id="IPR016024">
    <property type="entry name" value="ARM-type_fold"/>
</dbReference>